<keyword evidence="3" id="KW-1185">Reference proteome</keyword>
<feature type="region of interest" description="Disordered" evidence="1">
    <location>
        <begin position="1"/>
        <end position="26"/>
    </location>
</feature>
<feature type="region of interest" description="Disordered" evidence="1">
    <location>
        <begin position="50"/>
        <end position="87"/>
    </location>
</feature>
<gene>
    <name evidence="2" type="ORF">PIB30_064630</name>
</gene>
<protein>
    <submittedName>
        <fullName evidence="2">Uncharacterized protein</fullName>
    </submittedName>
</protein>
<accession>A0ABU6VLY4</accession>
<evidence type="ECO:0000256" key="1">
    <source>
        <dbReference type="SAM" id="MobiDB-lite"/>
    </source>
</evidence>
<proteinExistence type="predicted"/>
<reference evidence="2 3" key="1">
    <citation type="journal article" date="2023" name="Plants (Basel)">
        <title>Bridging the Gap: Combining Genomics and Transcriptomics Approaches to Understand Stylosanthes scabra, an Orphan Legume from the Brazilian Caatinga.</title>
        <authorList>
            <person name="Ferreira-Neto J.R.C."/>
            <person name="da Silva M.D."/>
            <person name="Binneck E."/>
            <person name="de Melo N.F."/>
            <person name="da Silva R.H."/>
            <person name="de Melo A.L.T.M."/>
            <person name="Pandolfi V."/>
            <person name="Bustamante F.O."/>
            <person name="Brasileiro-Vidal A.C."/>
            <person name="Benko-Iseppon A.M."/>
        </authorList>
    </citation>
    <scope>NUCLEOTIDE SEQUENCE [LARGE SCALE GENOMIC DNA]</scope>
    <source>
        <tissue evidence="2">Leaves</tissue>
    </source>
</reference>
<evidence type="ECO:0000313" key="2">
    <source>
        <dbReference type="EMBL" id="MED6173967.1"/>
    </source>
</evidence>
<evidence type="ECO:0000313" key="3">
    <source>
        <dbReference type="Proteomes" id="UP001341840"/>
    </source>
</evidence>
<feature type="compositionally biased region" description="Low complexity" evidence="1">
    <location>
        <begin position="58"/>
        <end position="70"/>
    </location>
</feature>
<comment type="caution">
    <text evidence="2">The sequence shown here is derived from an EMBL/GenBank/DDBJ whole genome shotgun (WGS) entry which is preliminary data.</text>
</comment>
<name>A0ABU6VLY4_9FABA</name>
<dbReference type="EMBL" id="JASCZI010151667">
    <property type="protein sequence ID" value="MED6173967.1"/>
    <property type="molecule type" value="Genomic_DNA"/>
</dbReference>
<sequence>MATALVTPATAGGSEGRNEDGGGVVGDDVKHIASAVELTMDDGGSSLELQWNGGDGEGASSSGSLRAARNGGDEVVGGLEGLRATRE</sequence>
<organism evidence="2 3">
    <name type="scientific">Stylosanthes scabra</name>
    <dbReference type="NCBI Taxonomy" id="79078"/>
    <lineage>
        <taxon>Eukaryota</taxon>
        <taxon>Viridiplantae</taxon>
        <taxon>Streptophyta</taxon>
        <taxon>Embryophyta</taxon>
        <taxon>Tracheophyta</taxon>
        <taxon>Spermatophyta</taxon>
        <taxon>Magnoliopsida</taxon>
        <taxon>eudicotyledons</taxon>
        <taxon>Gunneridae</taxon>
        <taxon>Pentapetalae</taxon>
        <taxon>rosids</taxon>
        <taxon>fabids</taxon>
        <taxon>Fabales</taxon>
        <taxon>Fabaceae</taxon>
        <taxon>Papilionoideae</taxon>
        <taxon>50 kb inversion clade</taxon>
        <taxon>dalbergioids sensu lato</taxon>
        <taxon>Dalbergieae</taxon>
        <taxon>Pterocarpus clade</taxon>
        <taxon>Stylosanthes</taxon>
    </lineage>
</organism>
<dbReference type="Proteomes" id="UP001341840">
    <property type="component" value="Unassembled WGS sequence"/>
</dbReference>